<proteinExistence type="predicted"/>
<dbReference type="STRING" id="1212765.MHLP_04390"/>
<accession>I7BKP4</accession>
<dbReference type="HOGENOM" id="CLU_157200_0_0_14"/>
<sequence length="127" mass="14674">MFSIHPGIWGAAVTLAAGLTTNVAVFSTYQTGGSILDLSDIPEDIKTGKFDWTNQTKVRQYTYFTKWQWAATWYLSHCMKEAVDTKYEKTCNEHREEYDTAPEVRNPKASIEELRKYHESLMASRRL</sequence>
<gene>
    <name evidence="1" type="ordered locus">MHLP_04390</name>
</gene>
<organism evidence="1 2">
    <name type="scientific">Mycoplasma haematolamae (strain Purdue)</name>
    <dbReference type="NCBI Taxonomy" id="1212765"/>
    <lineage>
        <taxon>Bacteria</taxon>
        <taxon>Bacillati</taxon>
        <taxon>Mycoplasmatota</taxon>
        <taxon>Mollicutes</taxon>
        <taxon>Mycoplasmataceae</taxon>
        <taxon>Mycoplasma</taxon>
    </lineage>
</organism>
<evidence type="ECO:0000313" key="2">
    <source>
        <dbReference type="Proteomes" id="UP000006502"/>
    </source>
</evidence>
<reference evidence="1 2" key="1">
    <citation type="journal article" date="2012" name="J. Bacteriol.">
        <title>Genome Sequence of "Candidatus Mycoplasma haemolamae" Strain Purdue, a Red Blood Cell Pathogen of Alpacas (Vicugna pacos) and Llamas (Lama glama).</title>
        <authorList>
            <person name="Guimaraes A.M."/>
            <person name="Toth B."/>
            <person name="Santos A.P."/>
            <person name="do Nascimento N.C."/>
            <person name="Kritchevsky J.E."/>
            <person name="Messick J.B."/>
        </authorList>
    </citation>
    <scope>NUCLEOTIDE SEQUENCE [LARGE SCALE GENOMIC DNA]</scope>
    <source>
        <strain evidence="1 2">Purdue</strain>
    </source>
</reference>
<dbReference type="EMBL" id="CP003731">
    <property type="protein sequence ID" value="AFO52458.1"/>
    <property type="molecule type" value="Genomic_DNA"/>
</dbReference>
<reference evidence="2" key="2">
    <citation type="submission" date="2012-07" db="EMBL/GenBank/DDBJ databases">
        <title>Complete genome sequence of 'Candidatus Mycoplasma haemolamae'.</title>
        <authorList>
            <person name="Guimaraes A.M.S."/>
            <person name="Toth B."/>
            <person name="Santos A.P."/>
            <person name="Nascimento N.C."/>
            <person name="Sojka J.E."/>
            <person name="Messick J.B."/>
        </authorList>
    </citation>
    <scope>NUCLEOTIDE SEQUENCE [LARGE SCALE GENOMIC DNA]</scope>
    <source>
        <strain evidence="2">Purdue</strain>
    </source>
</reference>
<name>I7BKP4_MYCHA</name>
<dbReference type="PATRIC" id="fig|1212765.3.peg.999"/>
<dbReference type="Proteomes" id="UP000006502">
    <property type="component" value="Chromosome"/>
</dbReference>
<keyword evidence="2" id="KW-1185">Reference proteome</keyword>
<dbReference type="AlphaFoldDB" id="I7BKP4"/>
<dbReference type="KEGG" id="mhl:MHLP_04390"/>
<protein>
    <submittedName>
        <fullName evidence="1">Uncharacterized protein</fullName>
    </submittedName>
</protein>
<evidence type="ECO:0000313" key="1">
    <source>
        <dbReference type="EMBL" id="AFO52458.1"/>
    </source>
</evidence>